<reference evidence="1" key="1">
    <citation type="submission" date="2015-10" db="EMBL/GenBank/DDBJ databases">
        <authorList>
            <person name="Regsiter A."/>
            <person name="william w."/>
        </authorList>
    </citation>
    <scope>NUCLEOTIDE SEQUENCE</scope>
    <source>
        <strain evidence="1">Montdore</strain>
    </source>
</reference>
<evidence type="ECO:0000313" key="2">
    <source>
        <dbReference type="Proteomes" id="UP001412239"/>
    </source>
</evidence>
<gene>
    <name evidence="1" type="ORF">GSTUAT00003788001</name>
</gene>
<organism evidence="1 2">
    <name type="scientific">Tuber aestivum</name>
    <name type="common">summer truffle</name>
    <dbReference type="NCBI Taxonomy" id="59557"/>
    <lineage>
        <taxon>Eukaryota</taxon>
        <taxon>Fungi</taxon>
        <taxon>Dikarya</taxon>
        <taxon>Ascomycota</taxon>
        <taxon>Pezizomycotina</taxon>
        <taxon>Pezizomycetes</taxon>
        <taxon>Pezizales</taxon>
        <taxon>Tuberaceae</taxon>
        <taxon>Tuber</taxon>
    </lineage>
</organism>
<protein>
    <submittedName>
        <fullName evidence="1">Uncharacterized protein</fullName>
    </submittedName>
</protein>
<dbReference type="AlphaFoldDB" id="A0A292Q047"/>
<evidence type="ECO:0000313" key="1">
    <source>
        <dbReference type="EMBL" id="CUS12113.1"/>
    </source>
</evidence>
<dbReference type="Proteomes" id="UP001412239">
    <property type="component" value="Unassembled WGS sequence"/>
</dbReference>
<sequence>MGGKSKLCGGVAGPLLRYHKPSLAWSAGMVKFLGKWRFVDGVELPKWVCTSTSTPRTTYCAVHVASRMSFALAQPPAKVLHSSSRKHKRCLFAELTLRSPSCLSRSLFLSFFLLLPNTEPT</sequence>
<name>A0A292Q047_9PEZI</name>
<accession>A0A292Q047</accession>
<keyword evidence="2" id="KW-1185">Reference proteome</keyword>
<dbReference type="EMBL" id="LN891004">
    <property type="protein sequence ID" value="CUS12113.1"/>
    <property type="molecule type" value="Genomic_DNA"/>
</dbReference>
<proteinExistence type="predicted"/>